<name>A0A532URR6_UNCT6</name>
<accession>A0A532URR6</accession>
<dbReference type="NCBIfam" id="TIGR04183">
    <property type="entry name" value="Por_Secre_tail"/>
    <property type="match status" value="1"/>
</dbReference>
<gene>
    <name evidence="1" type="ORF">CEE36_11005</name>
</gene>
<proteinExistence type="predicted"/>
<protein>
    <recommendedName>
        <fullName evidence="3">Secretion system C-terminal sorting domain-containing protein</fullName>
    </recommendedName>
</protein>
<evidence type="ECO:0008006" key="3">
    <source>
        <dbReference type="Google" id="ProtNLM"/>
    </source>
</evidence>
<sequence length="57" mass="6234">MGLHTLTLYDALSRRIEEVEVRGSGATTFSTVLPSGVYIVRLEAGKTTITRKAVVLR</sequence>
<dbReference type="EMBL" id="NJBO01000031">
    <property type="protein sequence ID" value="TKJ37645.1"/>
    <property type="molecule type" value="Genomic_DNA"/>
</dbReference>
<dbReference type="Proteomes" id="UP000317778">
    <property type="component" value="Unassembled WGS sequence"/>
</dbReference>
<organism evidence="1 2">
    <name type="scientific">candidate division TA06 bacterium B3_TA06</name>
    <dbReference type="NCBI Taxonomy" id="2012487"/>
    <lineage>
        <taxon>Bacteria</taxon>
        <taxon>Bacteria division TA06</taxon>
    </lineage>
</organism>
<evidence type="ECO:0000313" key="2">
    <source>
        <dbReference type="Proteomes" id="UP000317778"/>
    </source>
</evidence>
<dbReference type="AlphaFoldDB" id="A0A532URR6"/>
<comment type="caution">
    <text evidence="1">The sequence shown here is derived from an EMBL/GenBank/DDBJ whole genome shotgun (WGS) entry which is preliminary data.</text>
</comment>
<reference evidence="1 2" key="1">
    <citation type="submission" date="2017-06" db="EMBL/GenBank/DDBJ databases">
        <title>Novel microbial phyla capable of carbon fixation and sulfur reduction in deep-sea sediments.</title>
        <authorList>
            <person name="Huang J."/>
            <person name="Baker B."/>
            <person name="Wang Y."/>
        </authorList>
    </citation>
    <scope>NUCLEOTIDE SEQUENCE [LARGE SCALE GENOMIC DNA]</scope>
    <source>
        <strain evidence="1">B3_TA06</strain>
    </source>
</reference>
<dbReference type="InterPro" id="IPR026444">
    <property type="entry name" value="Secre_tail"/>
</dbReference>
<evidence type="ECO:0000313" key="1">
    <source>
        <dbReference type="EMBL" id="TKJ37645.1"/>
    </source>
</evidence>